<dbReference type="SMART" id="SM00563">
    <property type="entry name" value="PlsC"/>
    <property type="match status" value="1"/>
</dbReference>
<evidence type="ECO:0000259" key="13">
    <source>
        <dbReference type="SMART" id="SM00563"/>
    </source>
</evidence>
<keyword evidence="11" id="KW-0594">Phospholipid biosynthesis</keyword>
<dbReference type="Proteomes" id="UP000651977">
    <property type="component" value="Unassembled WGS sequence"/>
</dbReference>
<keyword evidence="7 11" id="KW-0444">Lipid biosynthesis</keyword>
<comment type="caution">
    <text evidence="14">The sequence shown here is derived from an EMBL/GenBank/DDBJ whole genome shotgun (WGS) entry which is preliminary data.</text>
</comment>
<proteinExistence type="inferred from homology"/>
<dbReference type="InterPro" id="IPR002123">
    <property type="entry name" value="Plipid/glycerol_acylTrfase"/>
</dbReference>
<feature type="transmembrane region" description="Helical" evidence="12">
    <location>
        <begin position="41"/>
        <end position="62"/>
    </location>
</feature>
<evidence type="ECO:0000313" key="15">
    <source>
        <dbReference type="Proteomes" id="UP000651977"/>
    </source>
</evidence>
<dbReference type="InterPro" id="IPR004552">
    <property type="entry name" value="AGP_acyltrans"/>
</dbReference>
<keyword evidence="11" id="KW-1208">Phospholipid metabolism</keyword>
<dbReference type="EC" id="2.3.1.51" evidence="5 11"/>
<evidence type="ECO:0000256" key="9">
    <source>
        <dbReference type="ARBA" id="ARBA00023098"/>
    </source>
</evidence>
<feature type="transmembrane region" description="Helical" evidence="12">
    <location>
        <begin position="6"/>
        <end position="29"/>
    </location>
</feature>
<keyword evidence="12" id="KW-0472">Membrane</keyword>
<evidence type="ECO:0000256" key="4">
    <source>
        <dbReference type="ARBA" id="ARBA00008655"/>
    </source>
</evidence>
<name>A0ABQ1I2E0_9ALTE</name>
<dbReference type="CDD" id="cd07989">
    <property type="entry name" value="LPLAT_AGPAT-like"/>
    <property type="match status" value="1"/>
</dbReference>
<evidence type="ECO:0000256" key="3">
    <source>
        <dbReference type="ARBA" id="ARBA00005189"/>
    </source>
</evidence>
<comment type="pathway">
    <text evidence="3">Lipid metabolism.</text>
</comment>
<evidence type="ECO:0000256" key="12">
    <source>
        <dbReference type="SAM" id="Phobius"/>
    </source>
</evidence>
<dbReference type="NCBIfam" id="TIGR00530">
    <property type="entry name" value="AGP_acyltrn"/>
    <property type="match status" value="1"/>
</dbReference>
<comment type="similarity">
    <text evidence="4 11">Belongs to the 1-acyl-sn-glycerol-3-phosphate acyltransferase family.</text>
</comment>
<dbReference type="PANTHER" id="PTHR10434:SF64">
    <property type="entry name" value="1-ACYL-SN-GLYCEROL-3-PHOSPHATE ACYLTRANSFERASE-RELATED"/>
    <property type="match status" value="1"/>
</dbReference>
<keyword evidence="12" id="KW-0812">Transmembrane</keyword>
<evidence type="ECO:0000256" key="5">
    <source>
        <dbReference type="ARBA" id="ARBA00013211"/>
    </source>
</evidence>
<evidence type="ECO:0000256" key="11">
    <source>
        <dbReference type="RuleBase" id="RU361267"/>
    </source>
</evidence>
<dbReference type="Pfam" id="PF01553">
    <property type="entry name" value="Acyltransferase"/>
    <property type="match status" value="1"/>
</dbReference>
<evidence type="ECO:0000256" key="8">
    <source>
        <dbReference type="ARBA" id="ARBA00022679"/>
    </source>
</evidence>
<evidence type="ECO:0000256" key="1">
    <source>
        <dbReference type="ARBA" id="ARBA00001141"/>
    </source>
</evidence>
<accession>A0ABQ1I2E0</accession>
<dbReference type="PANTHER" id="PTHR10434">
    <property type="entry name" value="1-ACYL-SN-GLYCEROL-3-PHOSPHATE ACYLTRANSFERASE"/>
    <property type="match status" value="1"/>
</dbReference>
<dbReference type="RefSeq" id="WP_055734313.1">
    <property type="nucleotide sequence ID" value="NZ_BMDY01000009.1"/>
</dbReference>
<gene>
    <name evidence="14" type="ORF">GCM10007414_17800</name>
</gene>
<comment type="domain">
    <text evidence="11">The HXXXXD motif is essential for acyltransferase activity and may constitute the binding site for the phosphate moiety of the glycerol-3-phosphate.</text>
</comment>
<evidence type="ECO:0000256" key="10">
    <source>
        <dbReference type="ARBA" id="ARBA00023315"/>
    </source>
</evidence>
<keyword evidence="10 11" id="KW-0012">Acyltransferase</keyword>
<evidence type="ECO:0000256" key="7">
    <source>
        <dbReference type="ARBA" id="ARBA00022516"/>
    </source>
</evidence>
<feature type="domain" description="Phospholipid/glycerol acyltransferase" evidence="13">
    <location>
        <begin position="76"/>
        <end position="189"/>
    </location>
</feature>
<dbReference type="EMBL" id="BMDY01000009">
    <property type="protein sequence ID" value="GGB04950.1"/>
    <property type="molecule type" value="Genomic_DNA"/>
</dbReference>
<protein>
    <recommendedName>
        <fullName evidence="6 11">1-acyl-sn-glycerol-3-phosphate acyltransferase</fullName>
        <ecNumber evidence="5 11">2.3.1.51</ecNumber>
    </recommendedName>
</protein>
<comment type="pathway">
    <text evidence="2">Phospholipid metabolism; CDP-diacylglycerol biosynthesis; CDP-diacylglycerol from sn-glycerol 3-phosphate: step 2/3.</text>
</comment>
<evidence type="ECO:0000313" key="14">
    <source>
        <dbReference type="EMBL" id="GGB04950.1"/>
    </source>
</evidence>
<evidence type="ECO:0000256" key="2">
    <source>
        <dbReference type="ARBA" id="ARBA00004728"/>
    </source>
</evidence>
<keyword evidence="15" id="KW-1185">Reference proteome</keyword>
<organism evidence="14 15">
    <name type="scientific">Agarivorans gilvus</name>
    <dbReference type="NCBI Taxonomy" id="680279"/>
    <lineage>
        <taxon>Bacteria</taxon>
        <taxon>Pseudomonadati</taxon>
        <taxon>Pseudomonadota</taxon>
        <taxon>Gammaproteobacteria</taxon>
        <taxon>Alteromonadales</taxon>
        <taxon>Alteromonadaceae</taxon>
        <taxon>Agarivorans</taxon>
    </lineage>
</organism>
<evidence type="ECO:0000256" key="6">
    <source>
        <dbReference type="ARBA" id="ARBA00016139"/>
    </source>
</evidence>
<keyword evidence="12" id="KW-1133">Transmembrane helix</keyword>
<keyword evidence="8 11" id="KW-0808">Transferase</keyword>
<sequence>MLLQLLSLAILSFIALSSVIFFVCACLIFMLTVGFDKRLRLLHYFTCAWASLYLVIVPHWQVRRRGLQLVDKQQSYVIVSNHQSGLDILLSFALFIPFKWVSKIEVFKVPLIGWNMWLNRYVALKRGDKNSIKKMLRQAEQHLKNGSSIYLFPEGSRSADGKLKPFKLGAFALAKQAHVPILPIAIHGTAQALPKKSLKLTGHHPICIEVLPPIDSQQVASMSEAELASHTQQIIAQALSQKPPA</sequence>
<comment type="catalytic activity">
    <reaction evidence="1 11">
        <text>a 1-acyl-sn-glycero-3-phosphate + an acyl-CoA = a 1,2-diacyl-sn-glycero-3-phosphate + CoA</text>
        <dbReference type="Rhea" id="RHEA:19709"/>
        <dbReference type="ChEBI" id="CHEBI:57287"/>
        <dbReference type="ChEBI" id="CHEBI:57970"/>
        <dbReference type="ChEBI" id="CHEBI:58342"/>
        <dbReference type="ChEBI" id="CHEBI:58608"/>
        <dbReference type="EC" id="2.3.1.51"/>
    </reaction>
</comment>
<keyword evidence="9 11" id="KW-0443">Lipid metabolism</keyword>
<reference evidence="15" key="1">
    <citation type="journal article" date="2019" name="Int. J. Syst. Evol. Microbiol.">
        <title>The Global Catalogue of Microorganisms (GCM) 10K type strain sequencing project: providing services to taxonomists for standard genome sequencing and annotation.</title>
        <authorList>
            <consortium name="The Broad Institute Genomics Platform"/>
            <consortium name="The Broad Institute Genome Sequencing Center for Infectious Disease"/>
            <person name="Wu L."/>
            <person name="Ma J."/>
        </authorList>
    </citation>
    <scope>NUCLEOTIDE SEQUENCE [LARGE SCALE GENOMIC DNA]</scope>
    <source>
        <strain evidence="15">CGMCC 1.10131</strain>
    </source>
</reference>
<dbReference type="SUPFAM" id="SSF69593">
    <property type="entry name" value="Glycerol-3-phosphate (1)-acyltransferase"/>
    <property type="match status" value="1"/>
</dbReference>